<evidence type="ECO:0000313" key="2">
    <source>
        <dbReference type="Proteomes" id="UP000475928"/>
    </source>
</evidence>
<dbReference type="AlphaFoldDB" id="A0A6A0B823"/>
<organism evidence="1 2">
    <name type="scientific">Pseudolactococcus insecticola</name>
    <dbReference type="NCBI Taxonomy" id="2709158"/>
    <lineage>
        <taxon>Bacteria</taxon>
        <taxon>Bacillati</taxon>
        <taxon>Bacillota</taxon>
        <taxon>Bacilli</taxon>
        <taxon>Lactobacillales</taxon>
        <taxon>Streptococcaceae</taxon>
        <taxon>Pseudolactococcus</taxon>
    </lineage>
</organism>
<gene>
    <name evidence="1" type="ORF">Hs20B_12110</name>
</gene>
<dbReference type="Proteomes" id="UP000475928">
    <property type="component" value="Unassembled WGS sequence"/>
</dbReference>
<accession>A0A6A0B823</accession>
<dbReference type="EMBL" id="BLLH01000006">
    <property type="protein sequence ID" value="GFH40813.1"/>
    <property type="molecule type" value="Genomic_DNA"/>
</dbReference>
<protein>
    <submittedName>
        <fullName evidence="1">Uncharacterized protein</fullName>
    </submittedName>
</protein>
<comment type="caution">
    <text evidence="1">The sequence shown here is derived from an EMBL/GenBank/DDBJ whole genome shotgun (WGS) entry which is preliminary data.</text>
</comment>
<dbReference type="RefSeq" id="WP_172356690.1">
    <property type="nucleotide sequence ID" value="NZ_BLLH01000006.1"/>
</dbReference>
<reference evidence="1 2" key="1">
    <citation type="submission" date="2020-02" db="EMBL/GenBank/DDBJ databases">
        <title>Draft genome sequence of Lactococcus sp. Hs20B0-1.</title>
        <authorList>
            <person name="Noda S."/>
            <person name="Yuki M."/>
            <person name="Ohkuma M."/>
        </authorList>
    </citation>
    <scope>NUCLEOTIDE SEQUENCE [LARGE SCALE GENOMIC DNA]</scope>
    <source>
        <strain evidence="1 2">Hs20B0-1</strain>
    </source>
</reference>
<name>A0A6A0B823_9LACT</name>
<proteinExistence type="predicted"/>
<keyword evidence="2" id="KW-1185">Reference proteome</keyword>
<evidence type="ECO:0000313" key="1">
    <source>
        <dbReference type="EMBL" id="GFH40813.1"/>
    </source>
</evidence>
<sequence>MIKFNGKTYLNEVVMMYALKIERNKDILIKAVARETYDFFGFKSAFDDLGQHDFIEEYGFDFMSKKVLDEATKRIYEAIVDSKIEDVSDSYIYEYLYQARLDS</sequence>